<dbReference type="AlphaFoldDB" id="A0A235EKT4"/>
<proteinExistence type="predicted"/>
<dbReference type="RefSeq" id="WP_094290500.1">
    <property type="nucleotide sequence ID" value="NZ_NOIG01000010.1"/>
</dbReference>
<dbReference type="Proteomes" id="UP000215441">
    <property type="component" value="Unassembled WGS sequence"/>
</dbReference>
<dbReference type="OrthoDB" id="9151455at2"/>
<evidence type="ECO:0000313" key="2">
    <source>
        <dbReference type="Proteomes" id="UP000215441"/>
    </source>
</evidence>
<organism evidence="1 2">
    <name type="scientific">Acidovorax kalamii</name>
    <dbReference type="NCBI Taxonomy" id="2004485"/>
    <lineage>
        <taxon>Bacteria</taxon>
        <taxon>Pseudomonadati</taxon>
        <taxon>Pseudomonadota</taxon>
        <taxon>Betaproteobacteria</taxon>
        <taxon>Burkholderiales</taxon>
        <taxon>Comamonadaceae</taxon>
        <taxon>Acidovorax</taxon>
    </lineage>
</organism>
<name>A0A235EKT4_9BURK</name>
<comment type="caution">
    <text evidence="1">The sequence shown here is derived from an EMBL/GenBank/DDBJ whole genome shotgun (WGS) entry which is preliminary data.</text>
</comment>
<dbReference type="EMBL" id="NOIG01000010">
    <property type="protein sequence ID" value="OYD49075.1"/>
    <property type="molecule type" value="Genomic_DNA"/>
</dbReference>
<reference evidence="1 2" key="1">
    <citation type="submission" date="2017-07" db="EMBL/GenBank/DDBJ databases">
        <title>Acidovorax KNDSW TSA 6 genome sequence and assembly.</title>
        <authorList>
            <person name="Mayilraj S."/>
        </authorList>
    </citation>
    <scope>NUCLEOTIDE SEQUENCE [LARGE SCALE GENOMIC DNA]</scope>
    <source>
        <strain evidence="1 2">KNDSW-TSA6</strain>
    </source>
</reference>
<evidence type="ECO:0000313" key="1">
    <source>
        <dbReference type="EMBL" id="OYD49075.1"/>
    </source>
</evidence>
<keyword evidence="2" id="KW-1185">Reference proteome</keyword>
<accession>A0A235EKT4</accession>
<sequence>MFDRLRKAFSPSSGSAARPVTNKEVARWAASQQLAIVPSATEGHFDLGGDVGGHPWRLECGAPTRDYVRGLELRGRADVGADPDAAVMVLNRSLHEALEGSAYNAITDTLQTTVNTNLPEEMRWLAMYEEMTWPGLPASFRQHFAVIAERIEVAQRWIHAPVVSQLLNFLEGEHSAARAQSPLVLMLVRGKVYLRMEHTERSLPEIEHATQMLLIGAQAAMQNLPPMSVAGPDDLPNLER</sequence>
<gene>
    <name evidence="1" type="ORF">CBY09_15515</name>
</gene>
<protein>
    <submittedName>
        <fullName evidence="1">Uncharacterized protein</fullName>
    </submittedName>
</protein>